<gene>
    <name evidence="15" type="primary">AAP1</name>
    <name evidence="15" type="ORF">BN1211_1209</name>
</gene>
<dbReference type="InterPro" id="IPR001930">
    <property type="entry name" value="Peptidase_M1"/>
</dbReference>
<evidence type="ECO:0000259" key="12">
    <source>
        <dbReference type="Pfam" id="PF01433"/>
    </source>
</evidence>
<protein>
    <recommendedName>
        <fullName evidence="11">Aminopeptidase</fullName>
        <ecNumber evidence="11">3.4.11.-</ecNumber>
    </recommendedName>
</protein>
<evidence type="ECO:0000256" key="9">
    <source>
        <dbReference type="PIRSR" id="PIRSR634016-3"/>
    </source>
</evidence>
<keyword evidence="6 9" id="KW-0862">Zinc</keyword>
<evidence type="ECO:0000259" key="14">
    <source>
        <dbReference type="Pfam" id="PF17900"/>
    </source>
</evidence>
<dbReference type="InterPro" id="IPR014782">
    <property type="entry name" value="Peptidase_M1_dom"/>
</dbReference>
<evidence type="ECO:0000256" key="4">
    <source>
        <dbReference type="ARBA" id="ARBA00022723"/>
    </source>
</evidence>
<dbReference type="Gene3D" id="2.60.40.1910">
    <property type="match status" value="1"/>
</dbReference>
<evidence type="ECO:0000256" key="5">
    <source>
        <dbReference type="ARBA" id="ARBA00022801"/>
    </source>
</evidence>
<sequence>MTERDVLPSTFKPIRYDLEVSQIDVKANTFHGDVKVQLDVKETTDQLVLHASKLTFNTYKLTYTLNKTEAEVSINGVTVDEKHETATFSLGEKVPAGAKALLEIEYTAEIKTNMNGFYRSDYLDKDGKEQVMLSTQFEATEARGALPCWDEPNLKATFQLSISVAEDFTALSNTPVISSKVLGDGKKKGAVEASGLKVVKFQETPIMSTYLFAWAVGKMDYIETLTEKSYNGKKLPVRIYTQQGISSQGEFALSVAAKVVDLFSDVFKIDYVLPKLDLISVPSYSHNAMENWGLVTFRPTALLFDEKTSAKKYQKKVAYVVAHELAHQWFGNLVTMDWWDELWLNEGFATWVGSYALDKLFPQWKVFDVCITEDLQTALTADASRGSHPVEVPIQSSADIDQVFDHISYLKGGSVINQLANTIGVEDFLSGVAHYLSEHKFGNAKTKDLWASISEVSGVDVVTMANNWISKIGFPYVSVETIGDEVKFTQHRFLASGDVKDSEDETIWWIPLNLSTGLGDDDVVRQTLTERSISIPKIDGFFKVNKNSTGFYRVVYDKTTLDAIKNNLDKLSPTDKVGLVSDLTFTAAAGLTKTSDALEFIKLLKGESEAVVWDAILKSLGSISQVWYEQPKDIQDALNKFIQSIISPSALSLDFDTTPEDFLVADLKVKLLASAVGAGITEIISPAQSVFAKYQQGEPVDPSLRGVIFQSIVSPKDATEEDWDSVYNIIRSSDALDTREIVLASLGTATNDALIDKSLDLILSPEVPIMDVQFVAVALSKNNAARDKLWAYLKDNYDAIYERLNANRVVFDRFVKFTLGSFASLEKSDEIKKFFEGKDIYGFERSLDQVTDSIKTNANLGRQGQRGHRQMAAIGL</sequence>
<evidence type="ECO:0000256" key="10">
    <source>
        <dbReference type="PIRSR" id="PIRSR634016-4"/>
    </source>
</evidence>
<organism evidence="15 16">
    <name type="scientific">Cyberlindnera jadinii (strain ATCC 18201 / CBS 1600 / BCRC 20928 / JCM 3617 / NBRC 0987 / NRRL Y-1542)</name>
    <name type="common">Torula yeast</name>
    <name type="synonym">Candida utilis</name>
    <dbReference type="NCBI Taxonomy" id="983966"/>
    <lineage>
        <taxon>Eukaryota</taxon>
        <taxon>Fungi</taxon>
        <taxon>Dikarya</taxon>
        <taxon>Ascomycota</taxon>
        <taxon>Saccharomycotina</taxon>
        <taxon>Saccharomycetes</taxon>
        <taxon>Phaffomycetales</taxon>
        <taxon>Phaffomycetaceae</taxon>
        <taxon>Cyberlindnera</taxon>
    </lineage>
</organism>
<dbReference type="FunFam" id="1.10.390.10:FF:000001">
    <property type="entry name" value="Aminopeptidase"/>
    <property type="match status" value="1"/>
</dbReference>
<dbReference type="InterPro" id="IPR024571">
    <property type="entry name" value="ERAP1-like_C_dom"/>
</dbReference>
<accession>A0A0H5CB21</accession>
<proteinExistence type="inferred from homology"/>
<comment type="cofactor">
    <cofactor evidence="9 11">
        <name>Zn(2+)</name>
        <dbReference type="ChEBI" id="CHEBI:29105"/>
    </cofactor>
    <text evidence="9 11">Binds 1 zinc ion per subunit.</text>
</comment>
<dbReference type="GO" id="GO:0016020">
    <property type="term" value="C:membrane"/>
    <property type="evidence" value="ECO:0007669"/>
    <property type="project" value="TreeGrafter"/>
</dbReference>
<dbReference type="InterPro" id="IPR034016">
    <property type="entry name" value="M1_APN-typ"/>
</dbReference>
<keyword evidence="2 11" id="KW-0031">Aminopeptidase</keyword>
<comment type="similarity">
    <text evidence="1 11">Belongs to the peptidase M1 family.</text>
</comment>
<dbReference type="InterPro" id="IPR027268">
    <property type="entry name" value="Peptidase_M4/M1_CTD_sf"/>
</dbReference>
<dbReference type="GO" id="GO:0043171">
    <property type="term" value="P:peptide catabolic process"/>
    <property type="evidence" value="ECO:0007669"/>
    <property type="project" value="TreeGrafter"/>
</dbReference>
<evidence type="ECO:0000256" key="8">
    <source>
        <dbReference type="PIRSR" id="PIRSR634016-1"/>
    </source>
</evidence>
<dbReference type="InterPro" id="IPR050344">
    <property type="entry name" value="Peptidase_M1_aminopeptidases"/>
</dbReference>
<dbReference type="SUPFAM" id="SSF63737">
    <property type="entry name" value="Leukotriene A4 hydrolase N-terminal domain"/>
    <property type="match status" value="1"/>
</dbReference>
<feature type="domain" description="Peptidase M1 membrane alanine aminopeptidase" evidence="12">
    <location>
        <begin position="251"/>
        <end position="468"/>
    </location>
</feature>
<dbReference type="Pfam" id="PF01433">
    <property type="entry name" value="Peptidase_M1"/>
    <property type="match status" value="1"/>
</dbReference>
<dbReference type="InterPro" id="IPR045357">
    <property type="entry name" value="Aminopeptidase_N-like_N"/>
</dbReference>
<evidence type="ECO:0000313" key="15">
    <source>
        <dbReference type="EMBL" id="CEP21179.1"/>
    </source>
</evidence>
<keyword evidence="3 11" id="KW-0645">Protease</keyword>
<evidence type="ECO:0000256" key="11">
    <source>
        <dbReference type="RuleBase" id="RU364040"/>
    </source>
</evidence>
<evidence type="ECO:0000256" key="3">
    <source>
        <dbReference type="ARBA" id="ARBA00022670"/>
    </source>
</evidence>
<dbReference type="SUPFAM" id="SSF55486">
    <property type="entry name" value="Metalloproteases ('zincins'), catalytic domain"/>
    <property type="match status" value="1"/>
</dbReference>
<dbReference type="EMBL" id="CDQK01000001">
    <property type="protein sequence ID" value="CEP21179.1"/>
    <property type="molecule type" value="Genomic_DNA"/>
</dbReference>
<evidence type="ECO:0000313" key="16">
    <source>
        <dbReference type="Proteomes" id="UP000038830"/>
    </source>
</evidence>
<dbReference type="GO" id="GO:0006508">
    <property type="term" value="P:proteolysis"/>
    <property type="evidence" value="ECO:0007669"/>
    <property type="project" value="UniProtKB-KW"/>
</dbReference>
<feature type="domain" description="Aminopeptidase N-like N-terminal" evidence="14">
    <location>
        <begin position="12"/>
        <end position="211"/>
    </location>
</feature>
<dbReference type="CDD" id="cd09601">
    <property type="entry name" value="M1_APN-Q_like"/>
    <property type="match status" value="1"/>
</dbReference>
<feature type="binding site" evidence="9">
    <location>
        <position position="323"/>
    </location>
    <ligand>
        <name>Zn(2+)</name>
        <dbReference type="ChEBI" id="CHEBI:29105"/>
        <note>catalytic</note>
    </ligand>
</feature>
<dbReference type="Gene3D" id="1.10.390.10">
    <property type="entry name" value="Neutral Protease Domain 2"/>
    <property type="match status" value="1"/>
</dbReference>
<feature type="active site" description="Proton acceptor" evidence="8">
    <location>
        <position position="324"/>
    </location>
</feature>
<feature type="domain" description="ERAP1-like C-terminal" evidence="13">
    <location>
        <begin position="541"/>
        <end position="855"/>
    </location>
</feature>
<evidence type="ECO:0000256" key="7">
    <source>
        <dbReference type="ARBA" id="ARBA00023049"/>
    </source>
</evidence>
<dbReference type="PANTHER" id="PTHR11533">
    <property type="entry name" value="PROTEASE M1 ZINC METALLOPROTEASE"/>
    <property type="match status" value="1"/>
</dbReference>
<dbReference type="AlphaFoldDB" id="A0A0H5CB21"/>
<keyword evidence="5 11" id="KW-0378">Hydrolase</keyword>
<evidence type="ECO:0000256" key="1">
    <source>
        <dbReference type="ARBA" id="ARBA00010136"/>
    </source>
</evidence>
<keyword evidence="7 11" id="KW-0482">Metalloprotease</keyword>
<dbReference type="Pfam" id="PF17900">
    <property type="entry name" value="Peptidase_M1_N"/>
    <property type="match status" value="1"/>
</dbReference>
<feature type="binding site" evidence="9">
    <location>
        <position position="346"/>
    </location>
    <ligand>
        <name>Zn(2+)</name>
        <dbReference type="ChEBI" id="CHEBI:29105"/>
        <note>catalytic</note>
    </ligand>
</feature>
<feature type="binding site" evidence="9">
    <location>
        <position position="327"/>
    </location>
    <ligand>
        <name>Zn(2+)</name>
        <dbReference type="ChEBI" id="CHEBI:29105"/>
        <note>catalytic</note>
    </ligand>
</feature>
<dbReference type="Gene3D" id="2.60.40.1730">
    <property type="entry name" value="tricorn interacting facor f3 domain"/>
    <property type="match status" value="1"/>
</dbReference>
<dbReference type="GO" id="GO:0070006">
    <property type="term" value="F:metalloaminopeptidase activity"/>
    <property type="evidence" value="ECO:0007669"/>
    <property type="project" value="TreeGrafter"/>
</dbReference>
<dbReference type="GO" id="GO:0042277">
    <property type="term" value="F:peptide binding"/>
    <property type="evidence" value="ECO:0007669"/>
    <property type="project" value="TreeGrafter"/>
</dbReference>
<evidence type="ECO:0000256" key="6">
    <source>
        <dbReference type="ARBA" id="ARBA00022833"/>
    </source>
</evidence>
<dbReference type="PRINTS" id="PR00756">
    <property type="entry name" value="ALADIPTASE"/>
</dbReference>
<evidence type="ECO:0000259" key="13">
    <source>
        <dbReference type="Pfam" id="PF11838"/>
    </source>
</evidence>
<dbReference type="EC" id="3.4.11.-" evidence="11"/>
<dbReference type="PANTHER" id="PTHR11533:SF171">
    <property type="entry name" value="AMINOPEPTIDASE"/>
    <property type="match status" value="1"/>
</dbReference>
<feature type="site" description="Transition state stabilizer" evidence="10">
    <location>
        <position position="409"/>
    </location>
</feature>
<name>A0A0H5CB21_CYBJN</name>
<dbReference type="Proteomes" id="UP000038830">
    <property type="component" value="Unassembled WGS sequence"/>
</dbReference>
<dbReference type="Pfam" id="PF11838">
    <property type="entry name" value="ERAP1_C"/>
    <property type="match status" value="1"/>
</dbReference>
<reference evidence="16" key="1">
    <citation type="journal article" date="2015" name="J. Biotechnol.">
        <title>The structure of the Cyberlindnera jadinii genome and its relation to Candida utilis analyzed by the occurrence of single nucleotide polymorphisms.</title>
        <authorList>
            <person name="Rupp O."/>
            <person name="Brinkrolf K."/>
            <person name="Buerth C."/>
            <person name="Kunigo M."/>
            <person name="Schneider J."/>
            <person name="Jaenicke S."/>
            <person name="Goesmann A."/>
            <person name="Puehler A."/>
            <person name="Jaeger K.-E."/>
            <person name="Ernst J.F."/>
        </authorList>
    </citation>
    <scope>NUCLEOTIDE SEQUENCE [LARGE SCALE GENOMIC DNA]</scope>
    <source>
        <strain evidence="16">ATCC 18201 / CBS 1600 / BCRC 20928 / JCM 3617 / NBRC 0987 / NRRL Y-1542</strain>
    </source>
</reference>
<dbReference type="InterPro" id="IPR042097">
    <property type="entry name" value="Aminopeptidase_N-like_N_sf"/>
</dbReference>
<dbReference type="GO" id="GO:0005737">
    <property type="term" value="C:cytoplasm"/>
    <property type="evidence" value="ECO:0007669"/>
    <property type="project" value="TreeGrafter"/>
</dbReference>
<dbReference type="GO" id="GO:0008270">
    <property type="term" value="F:zinc ion binding"/>
    <property type="evidence" value="ECO:0007669"/>
    <property type="project" value="UniProtKB-UniRule"/>
</dbReference>
<dbReference type="FunFam" id="2.60.40.1730:FF:000002">
    <property type="entry name" value="Aminopeptidase"/>
    <property type="match status" value="1"/>
</dbReference>
<evidence type="ECO:0000256" key="2">
    <source>
        <dbReference type="ARBA" id="ARBA00022438"/>
    </source>
</evidence>
<keyword evidence="4 9" id="KW-0479">Metal-binding</keyword>
<dbReference type="Gene3D" id="1.25.50.20">
    <property type="match status" value="1"/>
</dbReference>